<protein>
    <recommendedName>
        <fullName evidence="4">YhhN-like protein</fullName>
    </recommendedName>
</protein>
<dbReference type="EMBL" id="CP012898">
    <property type="protein sequence ID" value="ALJ06609.1"/>
    <property type="molecule type" value="Genomic_DNA"/>
</dbReference>
<proteinExistence type="predicted"/>
<feature type="transmembrane region" description="Helical" evidence="1">
    <location>
        <begin position="149"/>
        <end position="171"/>
    </location>
</feature>
<evidence type="ECO:0008006" key="4">
    <source>
        <dbReference type="Google" id="ProtNLM"/>
    </source>
</evidence>
<organism evidence="2 3">
    <name type="scientific">Pseudalgibacter alginicilyticus</name>
    <dbReference type="NCBI Taxonomy" id="1736674"/>
    <lineage>
        <taxon>Bacteria</taxon>
        <taxon>Pseudomonadati</taxon>
        <taxon>Bacteroidota</taxon>
        <taxon>Flavobacteriia</taxon>
        <taxon>Flavobacteriales</taxon>
        <taxon>Flavobacteriaceae</taxon>
        <taxon>Pseudalgibacter</taxon>
    </lineage>
</organism>
<feature type="transmembrane region" description="Helical" evidence="1">
    <location>
        <begin position="116"/>
        <end position="137"/>
    </location>
</feature>
<name>A0A0P0DEN2_9FLAO</name>
<feature type="transmembrane region" description="Helical" evidence="1">
    <location>
        <begin position="35"/>
        <end position="53"/>
    </location>
</feature>
<keyword evidence="1" id="KW-1133">Transmembrane helix</keyword>
<feature type="transmembrane region" description="Helical" evidence="1">
    <location>
        <begin position="178"/>
        <end position="202"/>
    </location>
</feature>
<dbReference type="Proteomes" id="UP000057981">
    <property type="component" value="Chromosome"/>
</dbReference>
<dbReference type="AlphaFoldDB" id="A0A0P0DEN2"/>
<dbReference type="OrthoDB" id="1437664at2"/>
<evidence type="ECO:0000256" key="1">
    <source>
        <dbReference type="SAM" id="Phobius"/>
    </source>
</evidence>
<feature type="transmembrane region" description="Helical" evidence="1">
    <location>
        <begin position="12"/>
        <end position="29"/>
    </location>
</feature>
<keyword evidence="1" id="KW-0472">Membrane</keyword>
<keyword evidence="3" id="KW-1185">Reference proteome</keyword>
<feature type="transmembrane region" description="Helical" evidence="1">
    <location>
        <begin position="60"/>
        <end position="78"/>
    </location>
</feature>
<dbReference type="KEGG" id="ahz:APS56_16350"/>
<feature type="transmembrane region" description="Helical" evidence="1">
    <location>
        <begin position="90"/>
        <end position="109"/>
    </location>
</feature>
<keyword evidence="1" id="KW-0812">Transmembrane</keyword>
<sequence length="252" mass="28943">MKKWFEISFNKVFFIALLLLIALNILAVISNDVVVSESVKTLFVPVFLIFFFLKNKLSNFIFALFLLSSFLGDAAFVFVSNIDLEKISNFLYFISYICLIVIIISEINLLKIDKVVGVYLLLIMLINAYFLFILYSLLKTIITDSAEVLVFALKSAALIVLLFVSFAVYLTKESKLSILFLILSMCFLFSDIINYVTVYYIYDGRLVLLENVSHALGIFFLFNYFVEFSLIKKEVKEKRTLPSENLMGLNNN</sequence>
<feature type="transmembrane region" description="Helical" evidence="1">
    <location>
        <begin position="214"/>
        <end position="231"/>
    </location>
</feature>
<dbReference type="RefSeq" id="WP_054730888.1">
    <property type="nucleotide sequence ID" value="NZ_CP012898.1"/>
</dbReference>
<evidence type="ECO:0000313" key="2">
    <source>
        <dbReference type="EMBL" id="ALJ06609.1"/>
    </source>
</evidence>
<reference evidence="2 3" key="1">
    <citation type="submission" date="2015-10" db="EMBL/GenBank/DDBJ databases">
        <authorList>
            <person name="Gilbert D.G."/>
        </authorList>
    </citation>
    <scope>NUCLEOTIDE SEQUENCE [LARGE SCALE GENOMIC DNA]</scope>
    <source>
        <strain evidence="3">HZ-22</strain>
    </source>
</reference>
<accession>A0A0P0DEN2</accession>
<evidence type="ECO:0000313" key="3">
    <source>
        <dbReference type="Proteomes" id="UP000057981"/>
    </source>
</evidence>
<gene>
    <name evidence="2" type="ORF">APS56_16350</name>
</gene>